<evidence type="ECO:0000313" key="7">
    <source>
        <dbReference type="Proteomes" id="UP001139354"/>
    </source>
</evidence>
<proteinExistence type="predicted"/>
<dbReference type="PANTHER" id="PTHR43790">
    <property type="entry name" value="CARBOHYDRATE TRANSPORT ATP-BINDING PROTEIN MG119-RELATED"/>
    <property type="match status" value="1"/>
</dbReference>
<dbReference type="InterPro" id="IPR017871">
    <property type="entry name" value="ABC_transporter-like_CS"/>
</dbReference>
<dbReference type="Gene3D" id="3.40.50.300">
    <property type="entry name" value="P-loop containing nucleotide triphosphate hydrolases"/>
    <property type="match status" value="2"/>
</dbReference>
<dbReference type="SMART" id="SM00382">
    <property type="entry name" value="AAA"/>
    <property type="match status" value="2"/>
</dbReference>
<reference evidence="6" key="1">
    <citation type="submission" date="2021-04" db="EMBL/GenBank/DDBJ databases">
        <title>Microbacterium tenobrionis sp. nov. and Microbacterium allomyrinae sp. nov., isolated from larvae of Tenobrio molitor and Allomyrina dichotoma, respectively.</title>
        <authorList>
            <person name="Lee S.D."/>
        </authorList>
    </citation>
    <scope>NUCLEOTIDE SEQUENCE</scope>
    <source>
        <strain evidence="6">BWT-G7</strain>
    </source>
</reference>
<protein>
    <submittedName>
        <fullName evidence="6">Sugar ABC transporter ATP-binding protein</fullName>
    </submittedName>
</protein>
<dbReference type="CDD" id="cd03216">
    <property type="entry name" value="ABC_Carb_Monos_I"/>
    <property type="match status" value="1"/>
</dbReference>
<dbReference type="InterPro" id="IPR027417">
    <property type="entry name" value="P-loop_NTPase"/>
</dbReference>
<evidence type="ECO:0000313" key="6">
    <source>
        <dbReference type="EMBL" id="MCC2031543.1"/>
    </source>
</evidence>
<dbReference type="PROSITE" id="PS50893">
    <property type="entry name" value="ABC_TRANSPORTER_2"/>
    <property type="match status" value="2"/>
</dbReference>
<accession>A0A9X1S318</accession>
<dbReference type="InterPro" id="IPR003593">
    <property type="entry name" value="AAA+_ATPase"/>
</dbReference>
<organism evidence="6 7">
    <name type="scientific">Microbacterium allomyrinae</name>
    <dbReference type="NCBI Taxonomy" id="2830666"/>
    <lineage>
        <taxon>Bacteria</taxon>
        <taxon>Bacillati</taxon>
        <taxon>Actinomycetota</taxon>
        <taxon>Actinomycetes</taxon>
        <taxon>Micrococcales</taxon>
        <taxon>Microbacteriaceae</taxon>
        <taxon>Microbacterium</taxon>
    </lineage>
</organism>
<dbReference type="Pfam" id="PF00005">
    <property type="entry name" value="ABC_tran"/>
    <property type="match status" value="2"/>
</dbReference>
<name>A0A9X1S318_9MICO</name>
<comment type="caution">
    <text evidence="6">The sequence shown here is derived from an EMBL/GenBank/DDBJ whole genome shotgun (WGS) entry which is preliminary data.</text>
</comment>
<dbReference type="PANTHER" id="PTHR43790:SF9">
    <property type="entry name" value="GALACTOFURANOSE TRANSPORTER ATP-BINDING PROTEIN YTFR"/>
    <property type="match status" value="1"/>
</dbReference>
<dbReference type="InterPro" id="IPR003439">
    <property type="entry name" value="ABC_transporter-like_ATP-bd"/>
</dbReference>
<keyword evidence="1" id="KW-0813">Transport</keyword>
<dbReference type="InterPro" id="IPR050107">
    <property type="entry name" value="ABC_carbohydrate_import_ATPase"/>
</dbReference>
<evidence type="ECO:0000256" key="1">
    <source>
        <dbReference type="ARBA" id="ARBA00022448"/>
    </source>
</evidence>
<dbReference type="Proteomes" id="UP001139354">
    <property type="component" value="Unassembled WGS sequence"/>
</dbReference>
<dbReference type="CDD" id="cd03215">
    <property type="entry name" value="ABC_Carb_Monos_II"/>
    <property type="match status" value="1"/>
</dbReference>
<gene>
    <name evidence="6" type="ORF">KEC57_05020</name>
</gene>
<dbReference type="SUPFAM" id="SSF52540">
    <property type="entry name" value="P-loop containing nucleoside triphosphate hydrolases"/>
    <property type="match status" value="2"/>
</dbReference>
<feature type="domain" description="ABC transporter" evidence="5">
    <location>
        <begin position="16"/>
        <end position="250"/>
    </location>
</feature>
<evidence type="ECO:0000256" key="3">
    <source>
        <dbReference type="ARBA" id="ARBA00022741"/>
    </source>
</evidence>
<keyword evidence="4 6" id="KW-0067">ATP-binding</keyword>
<evidence type="ECO:0000256" key="2">
    <source>
        <dbReference type="ARBA" id="ARBA00022737"/>
    </source>
</evidence>
<keyword evidence="2" id="KW-0677">Repeat</keyword>
<keyword evidence="7" id="KW-1185">Reference proteome</keyword>
<dbReference type="GO" id="GO:0016887">
    <property type="term" value="F:ATP hydrolysis activity"/>
    <property type="evidence" value="ECO:0007669"/>
    <property type="project" value="InterPro"/>
</dbReference>
<evidence type="ECO:0000259" key="5">
    <source>
        <dbReference type="PROSITE" id="PS50893"/>
    </source>
</evidence>
<evidence type="ECO:0000256" key="4">
    <source>
        <dbReference type="ARBA" id="ARBA00022840"/>
    </source>
</evidence>
<dbReference type="AlphaFoldDB" id="A0A9X1S318"/>
<dbReference type="EMBL" id="JAGTTN010000001">
    <property type="protein sequence ID" value="MCC2031543.1"/>
    <property type="molecule type" value="Genomic_DNA"/>
</dbReference>
<dbReference type="PROSITE" id="PS00211">
    <property type="entry name" value="ABC_TRANSPORTER_1"/>
    <property type="match status" value="1"/>
</dbReference>
<feature type="domain" description="ABC transporter" evidence="5">
    <location>
        <begin position="261"/>
        <end position="506"/>
    </location>
</feature>
<dbReference type="GO" id="GO:0005524">
    <property type="term" value="F:ATP binding"/>
    <property type="evidence" value="ECO:0007669"/>
    <property type="project" value="UniProtKB-KW"/>
</dbReference>
<keyword evidence="3" id="KW-0547">Nucleotide-binding</keyword>
<sequence>MVTVTNAADPASAPVIRAVEVVKRFGGAIAVDRVSVDVQRGEIHAVVGENGAGKSTLMRMLAGVLTPDGGEVLVEGAPLSGGPRAALEAGVALVHQELSLVPEMTVAENIVLGTTPSNAGFIDRREMARIAGSALAEIGVEVDLDERVARLSVSLRQFVEIARAVARKPKVLILDEPTATLTPAETDYLLDMLQRLAAAGMAIIYISHRIPEVFRIGTNVTILRDGRLVTSGRLDQTTPGAVIDAMVGRELAKDLAIRREAHPGNVVLDARGIRAKKVHDVDLTVREGEIVGLGGLVGAGRTELVRAIVGADTRTGGTVTMTAGDRTRRIGSYRSAVNAGIGYVPEERRTDGAALTMTVIDNVALPNRWELSRWGVLQKKRIVEYVRQLAGDVGLRPPRITREVGEFSGGNQQKVVIAKWLGRNPKLIILDEPTRGVDVGAKAEIHRLVRALADDGAAVLVVSSDLPELLELSDLIHVIRDGRIVGTLSPEEATEKSVMSLASGERMVGA</sequence>